<dbReference type="GO" id="GO:0005886">
    <property type="term" value="C:plasma membrane"/>
    <property type="evidence" value="ECO:0007669"/>
    <property type="project" value="UniProtKB-SubCell"/>
</dbReference>
<dbReference type="AlphaFoldDB" id="A0A7S3K2E7"/>
<keyword evidence="4 7" id="KW-0812">Transmembrane</keyword>
<protein>
    <recommendedName>
        <fullName evidence="8">Major facilitator superfamily (MFS) profile domain-containing protein</fullName>
    </recommendedName>
</protein>
<dbReference type="EMBL" id="HBIJ01017405">
    <property type="protein sequence ID" value="CAE0370800.1"/>
    <property type="molecule type" value="Transcribed_RNA"/>
</dbReference>
<evidence type="ECO:0000313" key="9">
    <source>
        <dbReference type="EMBL" id="CAE0370800.1"/>
    </source>
</evidence>
<proteinExistence type="predicted"/>
<keyword evidence="5 7" id="KW-1133">Transmembrane helix</keyword>
<feature type="transmembrane region" description="Helical" evidence="7">
    <location>
        <begin position="136"/>
        <end position="156"/>
    </location>
</feature>
<dbReference type="PROSITE" id="PS50850">
    <property type="entry name" value="MFS"/>
    <property type="match status" value="1"/>
</dbReference>
<organism evidence="9">
    <name type="scientific">Aureoumbra lagunensis</name>
    <dbReference type="NCBI Taxonomy" id="44058"/>
    <lineage>
        <taxon>Eukaryota</taxon>
        <taxon>Sar</taxon>
        <taxon>Stramenopiles</taxon>
        <taxon>Ochrophyta</taxon>
        <taxon>Pelagophyceae</taxon>
        <taxon>Pelagomonadales</taxon>
        <taxon>Aureoumbra</taxon>
    </lineage>
</organism>
<reference evidence="9" key="1">
    <citation type="submission" date="2021-01" db="EMBL/GenBank/DDBJ databases">
        <authorList>
            <person name="Corre E."/>
            <person name="Pelletier E."/>
            <person name="Niang G."/>
            <person name="Scheremetjew M."/>
            <person name="Finn R."/>
            <person name="Kale V."/>
            <person name="Holt S."/>
            <person name="Cochrane G."/>
            <person name="Meng A."/>
            <person name="Brown T."/>
            <person name="Cohen L."/>
        </authorList>
    </citation>
    <scope>NUCLEOTIDE SEQUENCE</scope>
    <source>
        <strain evidence="9">CCMP1510</strain>
    </source>
</reference>
<comment type="subcellular location">
    <subcellularLocation>
        <location evidence="1">Cell membrane</location>
        <topology evidence="1">Multi-pass membrane protein</topology>
    </subcellularLocation>
</comment>
<dbReference type="Pfam" id="PF07690">
    <property type="entry name" value="MFS_1"/>
    <property type="match status" value="1"/>
</dbReference>
<keyword evidence="6 7" id="KW-0472">Membrane</keyword>
<dbReference type="GO" id="GO:0022857">
    <property type="term" value="F:transmembrane transporter activity"/>
    <property type="evidence" value="ECO:0007669"/>
    <property type="project" value="InterPro"/>
</dbReference>
<evidence type="ECO:0000256" key="6">
    <source>
        <dbReference type="ARBA" id="ARBA00023136"/>
    </source>
</evidence>
<evidence type="ECO:0000259" key="8">
    <source>
        <dbReference type="PROSITE" id="PS50850"/>
    </source>
</evidence>
<dbReference type="InterPro" id="IPR005829">
    <property type="entry name" value="Sugar_transporter_CS"/>
</dbReference>
<accession>A0A7S3K2E7</accession>
<feature type="transmembrane region" description="Helical" evidence="7">
    <location>
        <begin position="109"/>
        <end position="130"/>
    </location>
</feature>
<feature type="transmembrane region" description="Helical" evidence="7">
    <location>
        <begin position="168"/>
        <end position="190"/>
    </location>
</feature>
<dbReference type="PANTHER" id="PTHR43414:SF6">
    <property type="entry name" value="MULTIDRUG RESISTANCE PROTEIN MDTG"/>
    <property type="match status" value="1"/>
</dbReference>
<keyword evidence="2" id="KW-0813">Transport</keyword>
<feature type="transmembrane region" description="Helical" evidence="7">
    <location>
        <begin position="219"/>
        <end position="251"/>
    </location>
</feature>
<dbReference type="PROSITE" id="PS00216">
    <property type="entry name" value="SUGAR_TRANSPORT_1"/>
    <property type="match status" value="1"/>
</dbReference>
<dbReference type="SUPFAM" id="SSF103473">
    <property type="entry name" value="MFS general substrate transporter"/>
    <property type="match status" value="2"/>
</dbReference>
<gene>
    <name evidence="9" type="ORF">ALAG00032_LOCUS11579</name>
</gene>
<dbReference type="PANTHER" id="PTHR43414">
    <property type="entry name" value="MULTIDRUG RESISTANCE PROTEIN MDTG"/>
    <property type="match status" value="1"/>
</dbReference>
<sequence>MKNVSIGIAYFSVFIDVLGLSMMMVILPFLALYYNANSAQIGLMFASYAGCQMISIPISGRLSDYFGRRPLLLASLLGSCFGFLVQGLSTNFGILVFGRALWKTLEYGFMAMAFASMSVFIQGGLYPYLIKYFGKHGLIILGSCCMVIGNLSFAAVRSRQKFRAMPLLIISLFFLCFGFSILSPSITAVLSRYAPADRQGAILGTSQGLQALSRVLGPLLFGGLFGINAASCYIVASFFALVSALFAAFALNTSIKFKSNITHHLEEQQQEHISQPTYLSQQQQILLENQRLRTRLAKFEQRESPLSSSSSKAHFVDLELASNSGDSKVPRKSNNACIPLTLSPDDDNVPIELTPSIRNSRPPPCLPSLRYDDDDDQQSWFSEIHLNTLRHLVRGTPHPVF</sequence>
<dbReference type="InterPro" id="IPR011701">
    <property type="entry name" value="MFS"/>
</dbReference>
<evidence type="ECO:0000256" key="7">
    <source>
        <dbReference type="SAM" id="Phobius"/>
    </source>
</evidence>
<evidence type="ECO:0000256" key="4">
    <source>
        <dbReference type="ARBA" id="ARBA00022692"/>
    </source>
</evidence>
<keyword evidence="3" id="KW-1003">Cell membrane</keyword>
<feature type="transmembrane region" description="Helical" evidence="7">
    <location>
        <begin position="6"/>
        <end position="34"/>
    </location>
</feature>
<name>A0A7S3K2E7_9STRA</name>
<feature type="domain" description="Major facilitator superfamily (MFS) profile" evidence="8">
    <location>
        <begin position="1"/>
        <end position="255"/>
    </location>
</feature>
<dbReference type="Gene3D" id="1.20.1250.20">
    <property type="entry name" value="MFS general substrate transporter like domains"/>
    <property type="match status" value="2"/>
</dbReference>
<evidence type="ECO:0000256" key="1">
    <source>
        <dbReference type="ARBA" id="ARBA00004651"/>
    </source>
</evidence>
<dbReference type="InterPro" id="IPR020846">
    <property type="entry name" value="MFS_dom"/>
</dbReference>
<feature type="transmembrane region" description="Helical" evidence="7">
    <location>
        <begin position="41"/>
        <end position="59"/>
    </location>
</feature>
<evidence type="ECO:0000256" key="5">
    <source>
        <dbReference type="ARBA" id="ARBA00022989"/>
    </source>
</evidence>
<feature type="transmembrane region" description="Helical" evidence="7">
    <location>
        <begin position="71"/>
        <end position="97"/>
    </location>
</feature>
<evidence type="ECO:0000256" key="2">
    <source>
        <dbReference type="ARBA" id="ARBA00022448"/>
    </source>
</evidence>
<evidence type="ECO:0000256" key="3">
    <source>
        <dbReference type="ARBA" id="ARBA00022475"/>
    </source>
</evidence>
<dbReference type="InterPro" id="IPR036259">
    <property type="entry name" value="MFS_trans_sf"/>
</dbReference>